<reference evidence="1 2" key="1">
    <citation type="submission" date="2019-12" db="EMBL/GenBank/DDBJ databases">
        <title>Genomic-based taxomic classification of the family Erythrobacteraceae.</title>
        <authorList>
            <person name="Xu L."/>
        </authorList>
    </citation>
    <scope>NUCLEOTIDE SEQUENCE [LARGE SCALE GENOMIC DNA]</scope>
    <source>
        <strain evidence="1 2">MCCC 1K02066</strain>
    </source>
</reference>
<proteinExistence type="predicted"/>
<protein>
    <submittedName>
        <fullName evidence="1">Uncharacterized protein</fullName>
    </submittedName>
</protein>
<evidence type="ECO:0000313" key="1">
    <source>
        <dbReference type="EMBL" id="MXP40773.1"/>
    </source>
</evidence>
<dbReference type="RefSeq" id="WP_160745639.1">
    <property type="nucleotide sequence ID" value="NZ_WTYK01000002.1"/>
</dbReference>
<dbReference type="Proteomes" id="UP000469159">
    <property type="component" value="Unassembled WGS sequence"/>
</dbReference>
<dbReference type="EMBL" id="WTYK01000002">
    <property type="protein sequence ID" value="MXP40773.1"/>
    <property type="molecule type" value="Genomic_DNA"/>
</dbReference>
<accession>A0A6I4UT44</accession>
<gene>
    <name evidence="1" type="ORF">GRI75_03815</name>
</gene>
<organism evidence="1 2">
    <name type="scientific">Croceibacterium soli</name>
    <dbReference type="NCBI Taxonomy" id="1739690"/>
    <lineage>
        <taxon>Bacteria</taxon>
        <taxon>Pseudomonadati</taxon>
        <taxon>Pseudomonadota</taxon>
        <taxon>Alphaproteobacteria</taxon>
        <taxon>Sphingomonadales</taxon>
        <taxon>Erythrobacteraceae</taxon>
        <taxon>Croceibacterium</taxon>
    </lineage>
</organism>
<comment type="caution">
    <text evidence="1">The sequence shown here is derived from an EMBL/GenBank/DDBJ whole genome shotgun (WGS) entry which is preliminary data.</text>
</comment>
<dbReference type="OrthoDB" id="7433140at2"/>
<evidence type="ECO:0000313" key="2">
    <source>
        <dbReference type="Proteomes" id="UP000469159"/>
    </source>
</evidence>
<dbReference type="AlphaFoldDB" id="A0A6I4UT44"/>
<keyword evidence="2" id="KW-1185">Reference proteome</keyword>
<name>A0A6I4UT44_9SPHN</name>
<sequence>MNALANELARDRAVRDAALAVFRADLAFIREDLGTRGIGGRISDRIGESAKDMLDDAVDYAEENRGMVAAAVAALVLWFARAPLLHGLAQILGFDDGEAELQNGDARSHDD</sequence>